<dbReference type="SUPFAM" id="SSF48371">
    <property type="entry name" value="ARM repeat"/>
    <property type="match status" value="1"/>
</dbReference>
<dbReference type="GO" id="GO:0031267">
    <property type="term" value="F:small GTPase binding"/>
    <property type="evidence" value="ECO:0007669"/>
    <property type="project" value="InterPro"/>
</dbReference>
<dbReference type="STRING" id="2018661.A0A2A2KP39"/>
<keyword evidence="6" id="KW-0963">Cytoplasm</keyword>
<dbReference type="Pfam" id="PF08506">
    <property type="entry name" value="Cse1"/>
    <property type="match status" value="1"/>
</dbReference>
<dbReference type="EMBL" id="LIAE01008049">
    <property type="protein sequence ID" value="PAV75649.1"/>
    <property type="molecule type" value="Genomic_DNA"/>
</dbReference>
<name>A0A2A2KP39_9BILA</name>
<feature type="domain" description="Importin N-terminal" evidence="10">
    <location>
        <begin position="22"/>
        <end position="94"/>
    </location>
</feature>
<evidence type="ECO:0000313" key="11">
    <source>
        <dbReference type="EMBL" id="PAV75649.1"/>
    </source>
</evidence>
<evidence type="ECO:0000256" key="5">
    <source>
        <dbReference type="ARBA" id="ARBA00022448"/>
    </source>
</evidence>
<dbReference type="GO" id="GO:0005635">
    <property type="term" value="C:nuclear envelope"/>
    <property type="evidence" value="ECO:0007669"/>
    <property type="project" value="TreeGrafter"/>
</dbReference>
<gene>
    <name evidence="11" type="ORF">WR25_07982</name>
</gene>
<keyword evidence="5" id="KW-0813">Transport</keyword>
<keyword evidence="8" id="KW-0539">Nucleus</keyword>
<dbReference type="GO" id="GO:0005049">
    <property type="term" value="F:nuclear export signal receptor activity"/>
    <property type="evidence" value="ECO:0007669"/>
    <property type="project" value="TreeGrafter"/>
</dbReference>
<evidence type="ECO:0000256" key="7">
    <source>
        <dbReference type="ARBA" id="ARBA00022927"/>
    </source>
</evidence>
<dbReference type="Proteomes" id="UP000218231">
    <property type="component" value="Unassembled WGS sequence"/>
</dbReference>
<keyword evidence="7" id="KW-0653">Protein transport</keyword>
<dbReference type="InterPro" id="IPR011989">
    <property type="entry name" value="ARM-like"/>
</dbReference>
<dbReference type="Pfam" id="PF03378">
    <property type="entry name" value="CAS_CSE1"/>
    <property type="match status" value="1"/>
</dbReference>
<organism evidence="11 12">
    <name type="scientific">Diploscapter pachys</name>
    <dbReference type="NCBI Taxonomy" id="2018661"/>
    <lineage>
        <taxon>Eukaryota</taxon>
        <taxon>Metazoa</taxon>
        <taxon>Ecdysozoa</taxon>
        <taxon>Nematoda</taxon>
        <taxon>Chromadorea</taxon>
        <taxon>Rhabditida</taxon>
        <taxon>Rhabditina</taxon>
        <taxon>Rhabditomorpha</taxon>
        <taxon>Rhabditoidea</taxon>
        <taxon>Rhabditidae</taxon>
        <taxon>Diploscapter</taxon>
    </lineage>
</organism>
<accession>A0A2A2KP39</accession>
<comment type="similarity">
    <text evidence="3">Belongs to the XPO2/CSE1 family.</text>
</comment>
<dbReference type="GO" id="GO:0005829">
    <property type="term" value="C:cytosol"/>
    <property type="evidence" value="ECO:0007669"/>
    <property type="project" value="TreeGrafter"/>
</dbReference>
<dbReference type="InterPro" id="IPR005043">
    <property type="entry name" value="XPO2_C"/>
</dbReference>
<dbReference type="InterPro" id="IPR016024">
    <property type="entry name" value="ARM-type_fold"/>
</dbReference>
<dbReference type="SMART" id="SM00913">
    <property type="entry name" value="IBN_N"/>
    <property type="match status" value="1"/>
</dbReference>
<evidence type="ECO:0000256" key="2">
    <source>
        <dbReference type="ARBA" id="ARBA00004496"/>
    </source>
</evidence>
<dbReference type="GO" id="GO:0006606">
    <property type="term" value="P:protein import into nucleus"/>
    <property type="evidence" value="ECO:0007669"/>
    <property type="project" value="TreeGrafter"/>
</dbReference>
<dbReference type="PANTHER" id="PTHR10997:SF8">
    <property type="entry name" value="EXPORTIN-2"/>
    <property type="match status" value="1"/>
</dbReference>
<evidence type="ECO:0000256" key="4">
    <source>
        <dbReference type="ARBA" id="ARBA00018945"/>
    </source>
</evidence>
<dbReference type="Pfam" id="PF03810">
    <property type="entry name" value="IBN_N"/>
    <property type="match status" value="1"/>
</dbReference>
<reference evidence="11 12" key="1">
    <citation type="journal article" date="2017" name="Curr. Biol.">
        <title>Genome architecture and evolution of a unichromosomal asexual nematode.</title>
        <authorList>
            <person name="Fradin H."/>
            <person name="Zegar C."/>
            <person name="Gutwein M."/>
            <person name="Lucas J."/>
            <person name="Kovtun M."/>
            <person name="Corcoran D."/>
            <person name="Baugh L.R."/>
            <person name="Kiontke K."/>
            <person name="Gunsalus K."/>
            <person name="Fitch D.H."/>
            <person name="Piano F."/>
        </authorList>
    </citation>
    <scope>NUCLEOTIDE SEQUENCE [LARGE SCALE GENOMIC DNA]</scope>
    <source>
        <strain evidence="11">PF1309</strain>
    </source>
</reference>
<evidence type="ECO:0000256" key="8">
    <source>
        <dbReference type="ARBA" id="ARBA00023242"/>
    </source>
</evidence>
<dbReference type="InterPro" id="IPR013713">
    <property type="entry name" value="XPO2_central"/>
</dbReference>
<protein>
    <recommendedName>
        <fullName evidence="4">Exportin-2</fullName>
    </recommendedName>
    <alternativeName>
        <fullName evidence="9">Importin-alpha re-exporter</fullName>
    </alternativeName>
</protein>
<evidence type="ECO:0000313" key="12">
    <source>
        <dbReference type="Proteomes" id="UP000218231"/>
    </source>
</evidence>
<comment type="subcellular location">
    <subcellularLocation>
        <location evidence="2">Cytoplasm</location>
    </subcellularLocation>
    <subcellularLocation>
        <location evidence="1">Nucleus</location>
    </subcellularLocation>
</comment>
<dbReference type="PANTHER" id="PTHR10997">
    <property type="entry name" value="IMPORTIN-7, 8, 11"/>
    <property type="match status" value="1"/>
</dbReference>
<comment type="caution">
    <text evidence="11">The sequence shown here is derived from an EMBL/GenBank/DDBJ whole genome shotgun (WGS) entry which is preliminary data.</text>
</comment>
<evidence type="ECO:0000256" key="6">
    <source>
        <dbReference type="ARBA" id="ARBA00022490"/>
    </source>
</evidence>
<dbReference type="AlphaFoldDB" id="A0A2A2KP39"/>
<evidence type="ECO:0000259" key="10">
    <source>
        <dbReference type="PROSITE" id="PS50166"/>
    </source>
</evidence>
<dbReference type="OrthoDB" id="3268246at2759"/>
<evidence type="ECO:0000256" key="9">
    <source>
        <dbReference type="ARBA" id="ARBA00030693"/>
    </source>
</evidence>
<evidence type="ECO:0000256" key="1">
    <source>
        <dbReference type="ARBA" id="ARBA00004123"/>
    </source>
</evidence>
<proteinExistence type="inferred from homology"/>
<evidence type="ECO:0000256" key="3">
    <source>
        <dbReference type="ARBA" id="ARBA00008669"/>
    </source>
</evidence>
<dbReference type="GO" id="GO:0006611">
    <property type="term" value="P:protein export from nucleus"/>
    <property type="evidence" value="ECO:0007669"/>
    <property type="project" value="TreeGrafter"/>
</dbReference>
<dbReference type="PROSITE" id="PS50166">
    <property type="entry name" value="IMPORTIN_B_NT"/>
    <property type="match status" value="1"/>
</dbReference>
<sequence>MEQIAAVLQQTLSPDAGTRKSAEQQLRQGERTPGYCQILLELVCSESMPAEIRMAAAIALKNFVKVNWGPSPEFDVAPEEEDKIRKFVLEAMFACKGNLQNQLSHALHLIAKRDFPSKWPELVPFLAVQLQSDDLDKLIPTLSAMEQLFKKFKYESKSMDLWSELKSCLLAVQAPLTDLFIKMAGFVSQQNQLGPDGVAQWLNLMCLIVKVYHSLCVQDIPEYFEDHLKPWMDGFLQLLALDCSSQVSSAGEPTSLDQLKTEICEVVTLYAQRYEEEIMPFMQGIMQTVWHLVEATGNETRYDTMVCAALDFLAMICQRTYYESYFAAEGVLGLIANSVCVKNMTLRQEDLELFEDEPLDYMKRDLEGTDVGTRRRGAIDLVRALCRRFETQLFQILVQIIGELRNAGNWKKLDVVYCLVTAMAAKGETARAGAITTSQLINVTEFYTQQVRQHLTGPVNENPILKADALKFSVTFRNQFSPEVLIEVVRACDQLLTAELPVIHKYVAYALDKILITKNEQGQLVFSAQIVPVASLLSNLVTAFEKDPKSQNSPYLIKAILRVISIIDDESAHHAGAIASRLAVLVDATTKNPADPVHTHFLFETMCVLIKKTTTILQGSLDTQLFPLIEAILTQDKEDLIPYALQLIGALFASNVMRKAPPGQFASFVGFLLNEQLWSRSANIPAILTVLEFYLKYAPQTVLPEYGKVLMGHFVRLVCIKALDQHAIQLASALLPHLEMITDPQSPASVILSQMFNRMQNSKTSKFIKHFCLFLFKFVILRGAEDFIKTVEKMQTGMFTMVLDRFRLTTLQEISSMINYEERRIVFIGMGRLLEQAHNCINKETYWQIANCMANFARLAPERVAAVSPEEEQASMYNAEGEFVNPYCRLANAPKLESFIAHIPNDKAFYAEHAYKQIHQMHPDWLQGLNQAIVNDFEFYLSKAN</sequence>
<dbReference type="Gene3D" id="1.25.10.10">
    <property type="entry name" value="Leucine-rich Repeat Variant"/>
    <property type="match status" value="1"/>
</dbReference>
<keyword evidence="12" id="KW-1185">Reference proteome</keyword>
<dbReference type="InterPro" id="IPR001494">
    <property type="entry name" value="Importin-beta_N"/>
</dbReference>